<dbReference type="PROSITE" id="PS51918">
    <property type="entry name" value="RADICAL_SAM"/>
    <property type="match status" value="1"/>
</dbReference>
<evidence type="ECO:0000259" key="9">
    <source>
        <dbReference type="PROSITE" id="PS51918"/>
    </source>
</evidence>
<proteinExistence type="inferred from homology"/>
<keyword evidence="7 8" id="KW-0456">Lyase</keyword>
<evidence type="ECO:0000256" key="6">
    <source>
        <dbReference type="ARBA" id="ARBA00023014"/>
    </source>
</evidence>
<dbReference type="PANTHER" id="PTHR42836:SF1">
    <property type="entry name" value="7-CARBOXY-7-DEAZAGUANINE SYNTHASE"/>
    <property type="match status" value="1"/>
</dbReference>
<evidence type="ECO:0000256" key="4">
    <source>
        <dbReference type="ARBA" id="ARBA00022842"/>
    </source>
</evidence>
<feature type="binding site" evidence="8">
    <location>
        <position position="36"/>
    </location>
    <ligand>
        <name>[4Fe-4S] cluster</name>
        <dbReference type="ChEBI" id="CHEBI:49883"/>
        <note>4Fe-4S-S-AdoMet</note>
    </ligand>
</feature>
<comment type="caution">
    <text evidence="10">The sequence shown here is derived from an EMBL/GenBank/DDBJ whole genome shotgun (WGS) entry which is preliminary data.</text>
</comment>
<feature type="binding site" evidence="8">
    <location>
        <begin position="38"/>
        <end position="40"/>
    </location>
    <ligand>
        <name>S-adenosyl-L-methionine</name>
        <dbReference type="ChEBI" id="CHEBI:59789"/>
    </ligand>
</feature>
<keyword evidence="8" id="KW-0671">Queuosine biosynthesis</keyword>
<dbReference type="Pfam" id="PF04055">
    <property type="entry name" value="Radical_SAM"/>
    <property type="match status" value="1"/>
</dbReference>
<evidence type="ECO:0000256" key="5">
    <source>
        <dbReference type="ARBA" id="ARBA00023004"/>
    </source>
</evidence>
<comment type="similarity">
    <text evidence="8">Belongs to the radical SAM superfamily. 7-carboxy-7-deazaguanine synthase family.</text>
</comment>
<dbReference type="PANTHER" id="PTHR42836">
    <property type="entry name" value="7-CARBOXY-7-DEAZAGUANINE SYNTHASE"/>
    <property type="match status" value="1"/>
</dbReference>
<comment type="cofactor">
    <cofactor evidence="8">
        <name>Mg(2+)</name>
        <dbReference type="ChEBI" id="CHEBI:18420"/>
    </cofactor>
</comment>
<dbReference type="CDD" id="cd01335">
    <property type="entry name" value="Radical_SAM"/>
    <property type="match status" value="1"/>
</dbReference>
<evidence type="ECO:0000256" key="2">
    <source>
        <dbReference type="ARBA" id="ARBA00022691"/>
    </source>
</evidence>
<keyword evidence="1 8" id="KW-0004">4Fe-4S</keyword>
<feature type="binding site" evidence="8">
    <location>
        <begin position="13"/>
        <end position="15"/>
    </location>
    <ligand>
        <name>substrate</name>
    </ligand>
</feature>
<name>A0ABS3APX1_9BACT</name>
<keyword evidence="11" id="KW-1185">Reference proteome</keyword>
<dbReference type="HAMAP" id="MF_00917">
    <property type="entry name" value="QueE"/>
    <property type="match status" value="1"/>
</dbReference>
<accession>A0ABS3APX1</accession>
<comment type="caution">
    <text evidence="8">Lacks conserved residue(s) required for the propagation of feature annotation.</text>
</comment>
<feature type="domain" description="Radical SAM core" evidence="9">
    <location>
        <begin position="19"/>
        <end position="210"/>
    </location>
</feature>
<keyword evidence="2 8" id="KW-0949">S-adenosyl-L-methionine</keyword>
<dbReference type="InterPro" id="IPR024924">
    <property type="entry name" value="7-CO-7-deazaguanine_synth-like"/>
</dbReference>
<dbReference type="InterPro" id="IPR007197">
    <property type="entry name" value="rSAM"/>
</dbReference>
<evidence type="ECO:0000256" key="7">
    <source>
        <dbReference type="ARBA" id="ARBA00023239"/>
    </source>
</evidence>
<dbReference type="SUPFAM" id="SSF102114">
    <property type="entry name" value="Radical SAM enzymes"/>
    <property type="match status" value="1"/>
</dbReference>
<feature type="binding site" evidence="8">
    <location>
        <position position="71"/>
    </location>
    <ligand>
        <name>substrate</name>
    </ligand>
</feature>
<comment type="function">
    <text evidence="8">Catalyzes the complex heterocyclic radical-mediated conversion of 6-carboxy-5,6,7,8-tetrahydropterin (CPH4) to 7-carboxy-7-deazaguanine (CDG), a step common to the biosynthetic pathways of all 7-deazapurine-containing compounds.</text>
</comment>
<protein>
    <recommendedName>
        <fullName evidence="8">7-carboxy-7-deazaguanine synthase</fullName>
        <shortName evidence="8">CDG synthase</shortName>
        <ecNumber evidence="8">4.3.99.3</ecNumber>
    </recommendedName>
    <alternativeName>
        <fullName evidence="8">Queuosine biosynthesis protein QueE</fullName>
    </alternativeName>
</protein>
<comment type="subunit">
    <text evidence="8">Homodimer.</text>
</comment>
<reference evidence="10 11" key="1">
    <citation type="submission" date="2021-02" db="EMBL/GenBank/DDBJ databases">
        <title>Activity-based single-cell genomes from oceanic crustal fluid captures similar information to metagenomic and metatranscriptomic surveys with orders of magnitude less sampling.</title>
        <authorList>
            <person name="D'Angelo T.S."/>
            <person name="Orcutt B.N."/>
        </authorList>
    </citation>
    <scope>NUCLEOTIDE SEQUENCE [LARGE SCALE GENOMIC DNA]</scope>
    <source>
        <strain evidence="10">AH-315-G07</strain>
    </source>
</reference>
<keyword evidence="4 8" id="KW-0460">Magnesium</keyword>
<evidence type="ECO:0000256" key="3">
    <source>
        <dbReference type="ARBA" id="ARBA00022723"/>
    </source>
</evidence>
<comment type="cofactor">
    <cofactor evidence="8">
        <name>S-adenosyl-L-methionine</name>
        <dbReference type="ChEBI" id="CHEBI:59789"/>
    </cofactor>
    <text evidence="8">Binds 1 S-adenosyl-L-methionine per subunit.</text>
</comment>
<comment type="cofactor">
    <cofactor evidence="8">
        <name>[4Fe-4S] cluster</name>
        <dbReference type="ChEBI" id="CHEBI:49883"/>
    </cofactor>
    <text evidence="8">Binds 1 [4Fe-4S] cluster. The cluster is coordinated with 3 cysteines and an exchangeable S-adenosyl-L-methionine.</text>
</comment>
<dbReference type="InterPro" id="IPR013785">
    <property type="entry name" value="Aldolase_TIM"/>
</dbReference>
<gene>
    <name evidence="8" type="primary">queE</name>
    <name evidence="10" type="ORF">JYU14_00310</name>
</gene>
<feature type="binding site" evidence="8">
    <location>
        <position position="39"/>
    </location>
    <ligand>
        <name>[4Fe-4S] cluster</name>
        <dbReference type="ChEBI" id="CHEBI:49883"/>
        <note>4Fe-4S-S-AdoMet</note>
    </ligand>
</feature>
<keyword evidence="3 8" id="KW-0479">Metal-binding</keyword>
<feature type="binding site" evidence="8">
    <location>
        <position position="28"/>
    </location>
    <ligand>
        <name>substrate</name>
    </ligand>
</feature>
<feature type="binding site" evidence="8">
    <location>
        <position position="32"/>
    </location>
    <ligand>
        <name>[4Fe-4S] cluster</name>
        <dbReference type="ChEBI" id="CHEBI:49883"/>
        <note>4Fe-4S-S-AdoMet</note>
    </ligand>
</feature>
<organism evidence="10 11">
    <name type="scientific">Simkania negevensis</name>
    <dbReference type="NCBI Taxonomy" id="83561"/>
    <lineage>
        <taxon>Bacteria</taxon>
        <taxon>Pseudomonadati</taxon>
        <taxon>Chlamydiota</taxon>
        <taxon>Chlamydiia</taxon>
        <taxon>Parachlamydiales</taxon>
        <taxon>Simkaniaceae</taxon>
        <taxon>Simkania</taxon>
    </lineage>
</organism>
<evidence type="ECO:0000313" key="11">
    <source>
        <dbReference type="Proteomes" id="UP000722121"/>
    </source>
</evidence>
<comment type="pathway">
    <text evidence="8">Purine metabolism; 7-cyano-7-deazaguanine biosynthesis.</text>
</comment>
<feature type="binding site" evidence="8">
    <location>
        <position position="73"/>
    </location>
    <ligand>
        <name>S-adenosyl-L-methionine</name>
        <dbReference type="ChEBI" id="CHEBI:59789"/>
    </ligand>
</feature>
<comment type="catalytic activity">
    <reaction evidence="8">
        <text>6-carboxy-5,6,7,8-tetrahydropterin + H(+) = 7-carboxy-7-carbaguanine + NH4(+)</text>
        <dbReference type="Rhea" id="RHEA:27974"/>
        <dbReference type="ChEBI" id="CHEBI:15378"/>
        <dbReference type="ChEBI" id="CHEBI:28938"/>
        <dbReference type="ChEBI" id="CHEBI:61032"/>
        <dbReference type="ChEBI" id="CHEBI:61036"/>
        <dbReference type="EC" id="4.3.99.3"/>
    </reaction>
</comment>
<dbReference type="InterPro" id="IPR058240">
    <property type="entry name" value="rSAM_sf"/>
</dbReference>
<dbReference type="PIRSF" id="PIRSF000370">
    <property type="entry name" value="QueE"/>
    <property type="match status" value="1"/>
</dbReference>
<dbReference type="EC" id="4.3.99.3" evidence="8"/>
<evidence type="ECO:0000313" key="10">
    <source>
        <dbReference type="EMBL" id="MBN4066514.1"/>
    </source>
</evidence>
<dbReference type="SFLD" id="SFLDS00029">
    <property type="entry name" value="Radical_SAM"/>
    <property type="match status" value="1"/>
</dbReference>
<keyword evidence="6 8" id="KW-0411">Iron-sulfur</keyword>
<dbReference type="Proteomes" id="UP000722121">
    <property type="component" value="Unassembled WGS sequence"/>
</dbReference>
<sequence>MSTLQIIEIFSSIQGETSWTGLPTLFIRLASCNLRCTWCDTTYSFGRGTRYTITSILESVDHHALQHICVTGGEPLLQQDVFPLMSKLCDEDYQVILETGGSLSIASVDPRVKIILDVKCPGSGMEGRNFWDNIGKLKRSDEVKFVIKDKDDYCYAKGIVEQYALTQRVDQILFSPVFDELDPQELVEWILEDKLAVRLNLQMHKYIWSKEKRGV</sequence>
<evidence type="ECO:0000256" key="1">
    <source>
        <dbReference type="ARBA" id="ARBA00022485"/>
    </source>
</evidence>
<evidence type="ECO:0000256" key="8">
    <source>
        <dbReference type="HAMAP-Rule" id="MF_00917"/>
    </source>
</evidence>
<keyword evidence="5 8" id="KW-0408">Iron</keyword>
<dbReference type="Gene3D" id="3.20.20.70">
    <property type="entry name" value="Aldolase class I"/>
    <property type="match status" value="1"/>
</dbReference>
<feature type="binding site" evidence="8">
    <location>
        <position position="41"/>
    </location>
    <ligand>
        <name>Mg(2+)</name>
        <dbReference type="ChEBI" id="CHEBI:18420"/>
    </ligand>
</feature>
<dbReference type="EMBL" id="JAFITR010000003">
    <property type="protein sequence ID" value="MBN4066514.1"/>
    <property type="molecule type" value="Genomic_DNA"/>
</dbReference>